<keyword evidence="1" id="KW-0602">Photosynthesis</keyword>
<dbReference type="PANTHER" id="PTHR47199">
    <property type="entry name" value="PHOTOSYSTEM II STABILITY/ASSEMBLY FACTOR HCF136, CHLOROPLASTIC"/>
    <property type="match status" value="1"/>
</dbReference>
<dbReference type="GO" id="GO:0015979">
    <property type="term" value="P:photosynthesis"/>
    <property type="evidence" value="ECO:0007669"/>
    <property type="project" value="UniProtKB-KW"/>
</dbReference>
<evidence type="ECO:0000256" key="2">
    <source>
        <dbReference type="ARBA" id="ARBA00023276"/>
    </source>
</evidence>
<proteinExistence type="predicted"/>
<dbReference type="STRING" id="1122206.SAMN02745753_00721"/>
<evidence type="ECO:0000313" key="5">
    <source>
        <dbReference type="Proteomes" id="UP000184517"/>
    </source>
</evidence>
<dbReference type="OrthoDB" id="9813892at2"/>
<protein>
    <submittedName>
        <fullName evidence="4">Photosynthesis system II assembly factor YCF48</fullName>
    </submittedName>
</protein>
<reference evidence="5" key="1">
    <citation type="submission" date="2016-11" db="EMBL/GenBank/DDBJ databases">
        <authorList>
            <person name="Varghese N."/>
            <person name="Submissions S."/>
        </authorList>
    </citation>
    <scope>NUCLEOTIDE SEQUENCE [LARGE SCALE GENOMIC DNA]</scope>
    <source>
        <strain evidence="5">DSM 16579</strain>
    </source>
</reference>
<dbReference type="Proteomes" id="UP000184517">
    <property type="component" value="Unassembled WGS sequence"/>
</dbReference>
<dbReference type="Gene3D" id="2.130.10.10">
    <property type="entry name" value="YVTN repeat-like/Quinoprotein amine dehydrogenase"/>
    <property type="match status" value="2"/>
</dbReference>
<evidence type="ECO:0000259" key="3">
    <source>
        <dbReference type="Pfam" id="PF14870"/>
    </source>
</evidence>
<dbReference type="InterPro" id="IPR028203">
    <property type="entry name" value="PSII_CF48-like_dom"/>
</dbReference>
<feature type="domain" description="Photosynthesis system II assembly factor Ycf48/Hcf136-like" evidence="3">
    <location>
        <begin position="169"/>
        <end position="298"/>
    </location>
</feature>
<accession>A0A1M4VQQ3</accession>
<gene>
    <name evidence="4" type="ORF">SAMN02745753_00721</name>
</gene>
<name>A0A1M4VQQ3_9GAMM</name>
<dbReference type="AlphaFoldDB" id="A0A1M4VQQ3"/>
<organism evidence="4 5">
    <name type="scientific">Marinomonas polaris DSM 16579</name>
    <dbReference type="NCBI Taxonomy" id="1122206"/>
    <lineage>
        <taxon>Bacteria</taxon>
        <taxon>Pseudomonadati</taxon>
        <taxon>Pseudomonadota</taxon>
        <taxon>Gammaproteobacteria</taxon>
        <taxon>Oceanospirillales</taxon>
        <taxon>Oceanospirillaceae</taxon>
        <taxon>Marinomonas</taxon>
    </lineage>
</organism>
<keyword evidence="2" id="KW-0604">Photosystem II</keyword>
<dbReference type="PANTHER" id="PTHR47199:SF2">
    <property type="entry name" value="PHOTOSYSTEM II STABILITY_ASSEMBLY FACTOR HCF136, CHLOROPLASTIC"/>
    <property type="match status" value="1"/>
</dbReference>
<evidence type="ECO:0000256" key="1">
    <source>
        <dbReference type="ARBA" id="ARBA00022531"/>
    </source>
</evidence>
<evidence type="ECO:0000313" key="4">
    <source>
        <dbReference type="EMBL" id="SHE71384.1"/>
    </source>
</evidence>
<dbReference type="SUPFAM" id="SSF110296">
    <property type="entry name" value="Oligoxyloglucan reducing end-specific cellobiohydrolase"/>
    <property type="match status" value="1"/>
</dbReference>
<dbReference type="GO" id="GO:0009523">
    <property type="term" value="C:photosystem II"/>
    <property type="evidence" value="ECO:0007669"/>
    <property type="project" value="UniProtKB-KW"/>
</dbReference>
<dbReference type="Pfam" id="PF14870">
    <property type="entry name" value="PSII_BNR"/>
    <property type="match status" value="1"/>
</dbReference>
<keyword evidence="5" id="KW-1185">Reference proteome</keyword>
<dbReference type="InterPro" id="IPR015943">
    <property type="entry name" value="WD40/YVTN_repeat-like_dom_sf"/>
</dbReference>
<dbReference type="RefSeq" id="WP_084122121.1">
    <property type="nucleotide sequence ID" value="NZ_FQVF01000003.1"/>
</dbReference>
<sequence length="363" mass="39226">MSYKNTTETSVTVVNFWRKLGRYTIMALLLCRIDGAVSAVADAIERPAIESHLVEHSVLMAASYAGSHLIAVGERGLILRSDDDGKSWQQQPSPVSVTLTGVDFSDEKNGYAIGHGGIVLRTVNGGAEWKVQLDGRTLAQNLLQKAEASKDEEAIYQAKLLVSDGPDKPFLDMLLLGPDHLIVVGAYGLALETKDGGKTWVSWIDRIQNYFGLHLYSIRKQADRILIAGEQGFVAFSTDNGQTFATLETPYEGSFFTAQLLGDSEIVLAGLRGNTFISDDNGADWKNIKNPISASILASFINANGQVIMANQAGILLGLTENRLVPLTRKRLPPLTNILEKTNGSVLALSVNGPVSIDVGDLK</sequence>
<dbReference type="EMBL" id="FQVF01000003">
    <property type="protein sequence ID" value="SHE71384.1"/>
    <property type="molecule type" value="Genomic_DNA"/>
</dbReference>